<dbReference type="Gene3D" id="1.20.1260.10">
    <property type="match status" value="1"/>
</dbReference>
<name>A0A1I2SSW6_9FIRM</name>
<organism evidence="1 2">
    <name type="scientific">Desulfotruncus arcticus DSM 17038</name>
    <dbReference type="NCBI Taxonomy" id="1121424"/>
    <lineage>
        <taxon>Bacteria</taxon>
        <taxon>Bacillati</taxon>
        <taxon>Bacillota</taxon>
        <taxon>Clostridia</taxon>
        <taxon>Eubacteriales</taxon>
        <taxon>Desulfallaceae</taxon>
        <taxon>Desulfotruncus</taxon>
    </lineage>
</organism>
<dbReference type="STRING" id="341036.SAMN05660649_01982"/>
<dbReference type="InterPro" id="IPR012347">
    <property type="entry name" value="Ferritin-like"/>
</dbReference>
<reference evidence="2" key="1">
    <citation type="submission" date="2016-10" db="EMBL/GenBank/DDBJ databases">
        <authorList>
            <person name="Varghese N."/>
            <person name="Submissions S."/>
        </authorList>
    </citation>
    <scope>NUCLEOTIDE SEQUENCE [LARGE SCALE GENOMIC DNA]</scope>
    <source>
        <strain evidence="2">DSM 17038</strain>
    </source>
</reference>
<gene>
    <name evidence="1" type="ORF">SAMN05660649_01982</name>
</gene>
<evidence type="ECO:0000313" key="1">
    <source>
        <dbReference type="EMBL" id="SFG55778.1"/>
    </source>
</evidence>
<keyword evidence="2" id="KW-1185">Reference proteome</keyword>
<dbReference type="AlphaFoldDB" id="A0A1I2SSW6"/>
<protein>
    <submittedName>
        <fullName evidence="1">Uncharacterized protein</fullName>
    </submittedName>
</protein>
<proteinExistence type="predicted"/>
<dbReference type="Proteomes" id="UP000199337">
    <property type="component" value="Unassembled WGS sequence"/>
</dbReference>
<evidence type="ECO:0000313" key="2">
    <source>
        <dbReference type="Proteomes" id="UP000199337"/>
    </source>
</evidence>
<dbReference type="EMBL" id="FOOX01000006">
    <property type="protein sequence ID" value="SFG55778.1"/>
    <property type="molecule type" value="Genomic_DNA"/>
</dbReference>
<sequence length="102" mass="11917">MLEKELVHFRVPLPNRPPNVMPSRAPTMLMDDDNIFRWVFQGIQGALLMHPQALIECTHNDRIRNIFKELLFSELEMLASTIKYGKLKGWLNPALHYGMLRT</sequence>
<accession>A0A1I2SSW6</accession>